<dbReference type="GO" id="GO:0005829">
    <property type="term" value="C:cytosol"/>
    <property type="evidence" value="ECO:0007669"/>
    <property type="project" value="TreeGrafter"/>
</dbReference>
<feature type="binding site" evidence="8">
    <location>
        <begin position="219"/>
        <end position="220"/>
    </location>
    <ligand>
        <name>substrate</name>
    </ligand>
</feature>
<feature type="binding site" evidence="8">
    <location>
        <position position="69"/>
    </location>
    <ligand>
        <name>substrate</name>
    </ligand>
</feature>
<dbReference type="UniPathway" id="UPA00034">
    <property type="reaction ID" value="UER00025"/>
</dbReference>
<evidence type="ECO:0000256" key="8">
    <source>
        <dbReference type="HAMAP-Rule" id="MF_00197"/>
    </source>
</evidence>
<keyword evidence="8" id="KW-0963">Cytoplasm</keyword>
<feature type="binding site" evidence="8">
    <location>
        <position position="16"/>
    </location>
    <ligand>
        <name>substrate</name>
    </ligand>
</feature>
<comment type="caution">
    <text evidence="8">Lacks conserved residue(s) required for the propagation of feature annotation.</text>
</comment>
<keyword evidence="5 8" id="KW-0457">Lysine biosynthesis</keyword>
<dbReference type="Gene3D" id="3.10.310.10">
    <property type="entry name" value="Diaminopimelate Epimerase, Chain A, domain 1"/>
    <property type="match status" value="2"/>
</dbReference>
<dbReference type="NCBIfam" id="TIGR00652">
    <property type="entry name" value="DapF"/>
    <property type="match status" value="1"/>
</dbReference>
<reference evidence="10 11" key="1">
    <citation type="submission" date="2018-10" db="EMBL/GenBank/DDBJ databases">
        <title>Phylogenomics of Brevibacillus.</title>
        <authorList>
            <person name="Dunlap C."/>
        </authorList>
    </citation>
    <scope>NUCLEOTIDE SEQUENCE [LARGE SCALE GENOMIC DNA]</scope>
    <source>
        <strain evidence="10 11">JCM 15085</strain>
    </source>
</reference>
<evidence type="ECO:0000256" key="2">
    <source>
        <dbReference type="ARBA" id="ARBA00010219"/>
    </source>
</evidence>
<dbReference type="PANTHER" id="PTHR31689">
    <property type="entry name" value="DIAMINOPIMELATE EPIMERASE, CHLOROPLASTIC"/>
    <property type="match status" value="1"/>
</dbReference>
<feature type="active site" description="Proton donor" evidence="8">
    <location>
        <position position="78"/>
    </location>
</feature>
<dbReference type="GO" id="GO:0009089">
    <property type="term" value="P:lysine biosynthetic process via diaminopimelate"/>
    <property type="evidence" value="ECO:0007669"/>
    <property type="project" value="UniProtKB-UniRule"/>
</dbReference>
<dbReference type="SUPFAM" id="SSF54506">
    <property type="entry name" value="Diaminopimelate epimerase-like"/>
    <property type="match status" value="2"/>
</dbReference>
<comment type="similarity">
    <text evidence="2 8">Belongs to the diaminopimelate epimerase family.</text>
</comment>
<feature type="binding site" evidence="8">
    <location>
        <begin position="79"/>
        <end position="80"/>
    </location>
    <ligand>
        <name>substrate</name>
    </ligand>
</feature>
<dbReference type="PANTHER" id="PTHR31689:SF0">
    <property type="entry name" value="DIAMINOPIMELATE EPIMERASE"/>
    <property type="match status" value="1"/>
</dbReference>
<protein>
    <recommendedName>
        <fullName evidence="3 8">Diaminopimelate epimerase</fullName>
        <shortName evidence="8">DAP epimerase</shortName>
        <ecNumber evidence="3 8">5.1.1.7</ecNumber>
    </recommendedName>
    <alternativeName>
        <fullName evidence="8">PLP-independent amino acid racemase</fullName>
    </alternativeName>
</protein>
<feature type="site" description="Could be important to modulate the pK values of the two catalytic cysteine residues" evidence="8">
    <location>
        <position position="155"/>
    </location>
</feature>
<evidence type="ECO:0000256" key="4">
    <source>
        <dbReference type="ARBA" id="ARBA00022605"/>
    </source>
</evidence>
<sequence length="284" mass="31216">MTSLKIPFMKMNGCGNDFIVVDNRQGIMDGFDLSQFVQRVCARGISLGADGFMMLEHSDRADFKMRYFNADGSEGEMCGNGARCLSRFAHAVGIAKDTMWFETLAGFYHAHIQPESQLVSVSYPDVVLNELKLNQPYPTDGPSALYHYGWVGVPHTVWFVDGLAAISDRQIIDWGRQIRYDKTHFPQGTNVNFVEVLDPHTLQIRTYERGVEAETYACGSGSTAAAVIAGMLGLVEADSPVNVHTRGGILQISYQLADGLAQEVIMEGNAKIVASGELLPDAWL</sequence>
<organism evidence="10 11">
    <name type="scientific">Brevibacillus panacihumi</name>
    <dbReference type="NCBI Taxonomy" id="497735"/>
    <lineage>
        <taxon>Bacteria</taxon>
        <taxon>Bacillati</taxon>
        <taxon>Bacillota</taxon>
        <taxon>Bacilli</taxon>
        <taxon>Bacillales</taxon>
        <taxon>Paenibacillaceae</taxon>
        <taxon>Brevibacillus</taxon>
    </lineage>
</organism>
<comment type="catalytic activity">
    <reaction evidence="7 8">
        <text>(2S,6S)-2,6-diaminopimelate = meso-2,6-diaminopimelate</text>
        <dbReference type="Rhea" id="RHEA:15393"/>
        <dbReference type="ChEBI" id="CHEBI:57609"/>
        <dbReference type="ChEBI" id="CHEBI:57791"/>
        <dbReference type="EC" id="5.1.1.7"/>
    </reaction>
</comment>
<comment type="function">
    <text evidence="8">Catalyzes the stereoinversion of LL-2,6-diaminopimelate (L,L-DAP) to meso-diaminopimelate (meso-DAP), a precursor of L-lysine and an essential component of the bacterial peptidoglycan.</text>
</comment>
<name>A0A3M8CZT5_9BACL</name>
<gene>
    <name evidence="8" type="primary">dapF</name>
    <name evidence="10" type="ORF">EDM58_08305</name>
</gene>
<dbReference type="InterPro" id="IPR018510">
    <property type="entry name" value="DAP_epimerase_AS"/>
</dbReference>
<dbReference type="PROSITE" id="PS01326">
    <property type="entry name" value="DAP_EPIMERASE"/>
    <property type="match status" value="1"/>
</dbReference>
<feature type="active site" description="Proton acceptor" evidence="8">
    <location>
        <position position="218"/>
    </location>
</feature>
<evidence type="ECO:0000313" key="11">
    <source>
        <dbReference type="Proteomes" id="UP000281915"/>
    </source>
</evidence>
<keyword evidence="6 8" id="KW-0413">Isomerase</keyword>
<evidence type="ECO:0000256" key="7">
    <source>
        <dbReference type="ARBA" id="ARBA00051712"/>
    </source>
</evidence>
<evidence type="ECO:0000256" key="1">
    <source>
        <dbReference type="ARBA" id="ARBA00005196"/>
    </source>
</evidence>
<comment type="pathway">
    <text evidence="1 8">Amino-acid biosynthesis; L-lysine biosynthesis via DAP pathway; DL-2,6-diaminopimelate from LL-2,6-diaminopimelate: step 1/1.</text>
</comment>
<dbReference type="AlphaFoldDB" id="A0A3M8CZT5"/>
<comment type="subunit">
    <text evidence="8">Homodimer.</text>
</comment>
<comment type="subcellular location">
    <subcellularLocation>
        <location evidence="8">Cytoplasm</location>
    </subcellularLocation>
</comment>
<evidence type="ECO:0000256" key="6">
    <source>
        <dbReference type="ARBA" id="ARBA00023235"/>
    </source>
</evidence>
<evidence type="ECO:0000256" key="5">
    <source>
        <dbReference type="ARBA" id="ARBA00023154"/>
    </source>
</evidence>
<evidence type="ECO:0000256" key="9">
    <source>
        <dbReference type="PROSITE-ProRule" id="PRU10125"/>
    </source>
</evidence>
<accession>A0A3M8CZT5</accession>
<feature type="active site" evidence="9">
    <location>
        <position position="78"/>
    </location>
</feature>
<keyword evidence="4 8" id="KW-0028">Amino-acid biosynthesis</keyword>
<dbReference type="HAMAP" id="MF_00197">
    <property type="entry name" value="DAP_epimerase"/>
    <property type="match status" value="1"/>
</dbReference>
<dbReference type="RefSeq" id="WP_122912916.1">
    <property type="nucleotide sequence ID" value="NZ_RHHT01000015.1"/>
</dbReference>
<feature type="binding site" evidence="8">
    <location>
        <begin position="208"/>
        <end position="209"/>
    </location>
    <ligand>
        <name>substrate</name>
    </ligand>
</feature>
<dbReference type="EMBL" id="RHHT01000015">
    <property type="protein sequence ID" value="RNB80831.1"/>
    <property type="molecule type" value="Genomic_DNA"/>
</dbReference>
<dbReference type="EC" id="5.1.1.7" evidence="3 8"/>
<dbReference type="Proteomes" id="UP000281915">
    <property type="component" value="Unassembled WGS sequence"/>
</dbReference>
<evidence type="ECO:0000256" key="3">
    <source>
        <dbReference type="ARBA" id="ARBA00013080"/>
    </source>
</evidence>
<evidence type="ECO:0000313" key="10">
    <source>
        <dbReference type="EMBL" id="RNB80831.1"/>
    </source>
</evidence>
<dbReference type="Pfam" id="PF01678">
    <property type="entry name" value="DAP_epimerase"/>
    <property type="match status" value="2"/>
</dbReference>
<dbReference type="GO" id="GO:0008837">
    <property type="term" value="F:diaminopimelate epimerase activity"/>
    <property type="evidence" value="ECO:0007669"/>
    <property type="project" value="UniProtKB-UniRule"/>
</dbReference>
<feature type="binding site" evidence="8">
    <location>
        <position position="190"/>
    </location>
    <ligand>
        <name>substrate</name>
    </ligand>
</feature>
<comment type="caution">
    <text evidence="10">The sequence shown here is derived from an EMBL/GenBank/DDBJ whole genome shotgun (WGS) entry which is preliminary data.</text>
</comment>
<feature type="site" description="Could be important to modulate the pK values of the two catalytic cysteine residues" evidence="8">
    <location>
        <position position="208"/>
    </location>
</feature>
<dbReference type="InterPro" id="IPR001653">
    <property type="entry name" value="DAP_epimerase_DapF"/>
</dbReference>
<proteinExistence type="inferred from homology"/>